<evidence type="ECO:0000313" key="1">
    <source>
        <dbReference type="EMBL" id="EYC43558.1"/>
    </source>
</evidence>
<reference evidence="2" key="1">
    <citation type="journal article" date="2015" name="Nat. Genet.">
        <title>The genome and transcriptome of the zoonotic hookworm Ancylostoma ceylanicum identify infection-specific gene families.</title>
        <authorList>
            <person name="Schwarz E.M."/>
            <person name="Hu Y."/>
            <person name="Antoshechkin I."/>
            <person name="Miller M.M."/>
            <person name="Sternberg P.W."/>
            <person name="Aroian R.V."/>
        </authorList>
    </citation>
    <scope>NUCLEOTIDE SEQUENCE</scope>
    <source>
        <strain evidence="2">HY135</strain>
    </source>
</reference>
<keyword evidence="2" id="KW-1185">Reference proteome</keyword>
<dbReference type="Proteomes" id="UP000024635">
    <property type="component" value="Unassembled WGS sequence"/>
</dbReference>
<organism evidence="1 2">
    <name type="scientific">Ancylostoma ceylanicum</name>
    <dbReference type="NCBI Taxonomy" id="53326"/>
    <lineage>
        <taxon>Eukaryota</taxon>
        <taxon>Metazoa</taxon>
        <taxon>Ecdysozoa</taxon>
        <taxon>Nematoda</taxon>
        <taxon>Chromadorea</taxon>
        <taxon>Rhabditida</taxon>
        <taxon>Rhabditina</taxon>
        <taxon>Rhabditomorpha</taxon>
        <taxon>Strongyloidea</taxon>
        <taxon>Ancylostomatidae</taxon>
        <taxon>Ancylostomatinae</taxon>
        <taxon>Ancylostoma</taxon>
    </lineage>
</organism>
<accession>A0A016WX49</accession>
<dbReference type="EMBL" id="JARK01000089">
    <property type="protein sequence ID" value="EYC43558.1"/>
    <property type="molecule type" value="Genomic_DNA"/>
</dbReference>
<name>A0A016WX49_9BILA</name>
<sequence>MSCTTGEMVPVQKAVVVNQQMAAVLIQDCVSNHCQLRRQQPQNQGSFAIMVRFGRMLVFRCDEINGTIKSCFTSVSGRNKRMIWPVQASGCEFHQR</sequence>
<protein>
    <submittedName>
        <fullName evidence="1">Uncharacterized protein</fullName>
    </submittedName>
</protein>
<proteinExistence type="predicted"/>
<gene>
    <name evidence="1" type="primary">Acey_s0489.g2363</name>
    <name evidence="1" type="ORF">Y032_0489g2363</name>
</gene>
<comment type="caution">
    <text evidence="1">The sequence shown here is derived from an EMBL/GenBank/DDBJ whole genome shotgun (WGS) entry which is preliminary data.</text>
</comment>
<evidence type="ECO:0000313" key="2">
    <source>
        <dbReference type="Proteomes" id="UP000024635"/>
    </source>
</evidence>
<dbReference type="AlphaFoldDB" id="A0A016WX49"/>